<comment type="caution">
    <text evidence="2">The sequence shown here is derived from an EMBL/GenBank/DDBJ whole genome shotgun (WGS) entry which is preliminary data.</text>
</comment>
<reference evidence="2" key="1">
    <citation type="submission" date="2021-02" db="EMBL/GenBank/DDBJ databases">
        <authorList>
            <person name="Nowell W R."/>
        </authorList>
    </citation>
    <scope>NUCLEOTIDE SEQUENCE</scope>
</reference>
<organism evidence="2 4">
    <name type="scientific">Rotaria magnacalcarata</name>
    <dbReference type="NCBI Taxonomy" id="392030"/>
    <lineage>
        <taxon>Eukaryota</taxon>
        <taxon>Metazoa</taxon>
        <taxon>Spiralia</taxon>
        <taxon>Gnathifera</taxon>
        <taxon>Rotifera</taxon>
        <taxon>Eurotatoria</taxon>
        <taxon>Bdelloidea</taxon>
        <taxon>Philodinida</taxon>
        <taxon>Philodinidae</taxon>
        <taxon>Rotaria</taxon>
    </lineage>
</organism>
<evidence type="ECO:0000313" key="3">
    <source>
        <dbReference type="EMBL" id="CAF4983956.1"/>
    </source>
</evidence>
<gene>
    <name evidence="2" type="ORF">GIL414_LOCUS52506</name>
    <name evidence="3" type="ORF">GIL414_LOCUS56220</name>
</gene>
<accession>A0A8S3CHK6</accession>
<evidence type="ECO:0000256" key="1">
    <source>
        <dbReference type="SAM" id="MobiDB-lite"/>
    </source>
</evidence>
<feature type="non-terminal residue" evidence="2">
    <location>
        <position position="1"/>
    </location>
</feature>
<feature type="region of interest" description="Disordered" evidence="1">
    <location>
        <begin position="1"/>
        <end position="51"/>
    </location>
</feature>
<dbReference type="AlphaFoldDB" id="A0A8S3CHK6"/>
<dbReference type="EMBL" id="CAJOBJ010201281">
    <property type="protein sequence ID" value="CAF4983956.1"/>
    <property type="molecule type" value="Genomic_DNA"/>
</dbReference>
<dbReference type="Proteomes" id="UP000681720">
    <property type="component" value="Unassembled WGS sequence"/>
</dbReference>
<evidence type="ECO:0000313" key="2">
    <source>
        <dbReference type="EMBL" id="CAF4914978.1"/>
    </source>
</evidence>
<sequence length="51" mass="5860">ARKHLQSSSSTNSDSKKEKKPPVKLSKNLKDHSRKRRKDRASNLLDQSDEV</sequence>
<dbReference type="EMBL" id="CAJOBJ010180147">
    <property type="protein sequence ID" value="CAF4914978.1"/>
    <property type="molecule type" value="Genomic_DNA"/>
</dbReference>
<name>A0A8S3CHK6_9BILA</name>
<evidence type="ECO:0000313" key="4">
    <source>
        <dbReference type="Proteomes" id="UP000681720"/>
    </source>
</evidence>
<proteinExistence type="predicted"/>
<protein>
    <submittedName>
        <fullName evidence="2">Uncharacterized protein</fullName>
    </submittedName>
</protein>